<dbReference type="EMBL" id="DRXG01000080">
    <property type="protein sequence ID" value="HHN52385.1"/>
    <property type="molecule type" value="Genomic_DNA"/>
</dbReference>
<dbReference type="PANTHER" id="PTHR43649">
    <property type="entry name" value="ARABINOSE-BINDING PROTEIN-RELATED"/>
    <property type="match status" value="1"/>
</dbReference>
<keyword evidence="1" id="KW-0812">Transmembrane</keyword>
<reference evidence="2" key="1">
    <citation type="journal article" date="2020" name="mSystems">
        <title>Genome- and Community-Level Interaction Insights into Carbon Utilization and Element Cycling Functions of Hydrothermarchaeota in Hydrothermal Sediment.</title>
        <authorList>
            <person name="Zhou Z."/>
            <person name="Liu Y."/>
            <person name="Xu W."/>
            <person name="Pan J."/>
            <person name="Luo Z.H."/>
            <person name="Li M."/>
        </authorList>
    </citation>
    <scope>NUCLEOTIDE SEQUENCE [LARGE SCALE GENOMIC DNA]</scope>
    <source>
        <strain evidence="2">SpSt-1073</strain>
    </source>
</reference>
<dbReference type="InterPro" id="IPR050490">
    <property type="entry name" value="Bact_solute-bd_prot1"/>
</dbReference>
<keyword evidence="1" id="KW-1133">Transmembrane helix</keyword>
<dbReference type="AlphaFoldDB" id="A0A7J3WCF6"/>
<accession>A0A7J3WCF6</accession>
<dbReference type="PANTHER" id="PTHR43649:SF12">
    <property type="entry name" value="DIACETYLCHITOBIOSE BINDING PROTEIN DASA"/>
    <property type="match status" value="1"/>
</dbReference>
<organism evidence="2">
    <name type="scientific">Caldiarchaeum subterraneum</name>
    <dbReference type="NCBI Taxonomy" id="311458"/>
    <lineage>
        <taxon>Archaea</taxon>
        <taxon>Nitrososphaerota</taxon>
        <taxon>Candidatus Caldarchaeales</taxon>
        <taxon>Candidatus Caldarchaeaceae</taxon>
        <taxon>Candidatus Caldarchaeum</taxon>
    </lineage>
</organism>
<dbReference type="SUPFAM" id="SSF53850">
    <property type="entry name" value="Periplasmic binding protein-like II"/>
    <property type="match status" value="1"/>
</dbReference>
<sequence length="537" mass="60632">MIGKSLFATKLRKILVNKKITQNKKDDELPQILNANVTRRRAISKAGAAAIGAVAGAVIAGAGGFLAGSSQAGPARTETVTRTVTQTVTGTVTQKPAEKIEVTWGIWSWGVELVQDNANKFNQWNDDVQIKVVDYGLDTFFSGLSAAYTAGNPPTIHYSTPDVTYIYQQNGWAIDMEQYFPEIRRYLDDIFPGFRSGFINPDTGLMSGLAYYGGAQPFMYNQRHLDEAGIDEPPKTWEELEEQARKIKQRGVNDDPIGIWYGSWGFVEVGIYDFMLGMAEDNPGPYMWDEDLNPIFNDKNSPLFRSLRWQLDMIHKEKLASTKGVLYDEAQAVNAFGSGAHTFFWMPDYDLAFANTPPSKEAGNLRMGINPGTGKVSAIYRTYLVSKATADKGMKHLEAAWRVMQFVGGRTRNGKPDFENGEYYVCRRLNNEKGVGPIYISMWEDPKYADIRESIKTWVDPEIKRQVLFNTYDFFNDPRMTTWWSEWWGYWQAGVARPAIHDLILGNVGTSDDDILRVLNRIADEWRKKKAESKTGK</sequence>
<name>A0A7J3WCF6_CALS0</name>
<dbReference type="Gene3D" id="3.40.190.10">
    <property type="entry name" value="Periplasmic binding protein-like II"/>
    <property type="match status" value="1"/>
</dbReference>
<dbReference type="Pfam" id="PF13416">
    <property type="entry name" value="SBP_bac_8"/>
    <property type="match status" value="1"/>
</dbReference>
<proteinExistence type="predicted"/>
<protein>
    <submittedName>
        <fullName evidence="2">Carbohydrate ABC transporter substrate-binding protein</fullName>
    </submittedName>
</protein>
<keyword evidence="1" id="KW-0472">Membrane</keyword>
<evidence type="ECO:0000313" key="2">
    <source>
        <dbReference type="EMBL" id="HHN52385.1"/>
    </source>
</evidence>
<gene>
    <name evidence="2" type="ORF">ENM30_03620</name>
</gene>
<dbReference type="InterPro" id="IPR006059">
    <property type="entry name" value="SBP"/>
</dbReference>
<comment type="caution">
    <text evidence="2">The sequence shown here is derived from an EMBL/GenBank/DDBJ whole genome shotgun (WGS) entry which is preliminary data.</text>
</comment>
<evidence type="ECO:0000256" key="1">
    <source>
        <dbReference type="SAM" id="Phobius"/>
    </source>
</evidence>
<feature type="transmembrane region" description="Helical" evidence="1">
    <location>
        <begin position="46"/>
        <end position="67"/>
    </location>
</feature>